<dbReference type="NCBIfam" id="TIGR01662">
    <property type="entry name" value="HAD-SF-IIIA"/>
    <property type="match status" value="1"/>
</dbReference>
<dbReference type="EC" id="3.1.3.-" evidence="7"/>
<organism evidence="11 12">
    <name type="scientific">Arcobacter caeni</name>
    <dbReference type="NCBI Taxonomy" id="1912877"/>
    <lineage>
        <taxon>Bacteria</taxon>
        <taxon>Pseudomonadati</taxon>
        <taxon>Campylobacterota</taxon>
        <taxon>Epsilonproteobacteria</taxon>
        <taxon>Campylobacterales</taxon>
        <taxon>Arcobacteraceae</taxon>
        <taxon>Arcobacter</taxon>
    </lineage>
</organism>
<dbReference type="InterPro" id="IPR004446">
    <property type="entry name" value="Heptose_bisP_phosphatase"/>
</dbReference>
<comment type="subcellular location">
    <subcellularLocation>
        <location evidence="1 7">Cytoplasm</location>
    </subcellularLocation>
</comment>
<feature type="active site" description="Proton donor" evidence="8">
    <location>
        <position position="14"/>
    </location>
</feature>
<feature type="binding site" evidence="10">
    <location>
        <position position="14"/>
    </location>
    <ligand>
        <name>Mg(2+)</name>
        <dbReference type="ChEBI" id="CHEBI:18420"/>
    </ligand>
</feature>
<keyword evidence="12" id="KW-1185">Reference proteome</keyword>
<keyword evidence="3 10" id="KW-0479">Metal-binding</keyword>
<proteinExistence type="inferred from homology"/>
<comment type="similarity">
    <text evidence="7">Belongs to the gmhB family.</text>
</comment>
<dbReference type="InterPro" id="IPR006543">
    <property type="entry name" value="Histidinol-phos"/>
</dbReference>
<accession>A0A363D5W0</accession>
<keyword evidence="2 7" id="KW-0963">Cytoplasm</keyword>
<dbReference type="PIRSF" id="PIRSF004682">
    <property type="entry name" value="GmhB"/>
    <property type="match status" value="1"/>
</dbReference>
<keyword evidence="10" id="KW-0862">Zinc</keyword>
<dbReference type="GO" id="GO:0016791">
    <property type="term" value="F:phosphatase activity"/>
    <property type="evidence" value="ECO:0007669"/>
    <property type="project" value="InterPro"/>
</dbReference>
<dbReference type="PANTHER" id="PTHR42891:SF1">
    <property type="entry name" value="D-GLYCERO-BETA-D-MANNO-HEPTOSE-1,7-BISPHOSPHATE 7-PHOSPHATASE"/>
    <property type="match status" value="1"/>
</dbReference>
<comment type="cofactor">
    <cofactor evidence="10">
        <name>Mg(2+)</name>
        <dbReference type="ChEBI" id="CHEBI:18420"/>
    </cofactor>
</comment>
<keyword evidence="10" id="KW-0460">Magnesium</keyword>
<evidence type="ECO:0000256" key="3">
    <source>
        <dbReference type="ARBA" id="ARBA00022723"/>
    </source>
</evidence>
<evidence type="ECO:0000313" key="12">
    <source>
        <dbReference type="Proteomes" id="UP000251135"/>
    </source>
</evidence>
<feature type="binding site" evidence="10">
    <location>
        <position position="130"/>
    </location>
    <ligand>
        <name>Mg(2+)</name>
        <dbReference type="ChEBI" id="CHEBI:18420"/>
    </ligand>
</feature>
<comment type="caution">
    <text evidence="11">The sequence shown here is derived from an EMBL/GenBank/DDBJ whole genome shotgun (WGS) entry which is preliminary data.</text>
</comment>
<keyword evidence="4 7" id="KW-0378">Hydrolase</keyword>
<feature type="binding site" evidence="10">
    <location>
        <position position="95"/>
    </location>
    <ligand>
        <name>Zn(2+)</name>
        <dbReference type="ChEBI" id="CHEBI:29105"/>
    </ligand>
</feature>
<sequence>MENKKTKVIFLDRDGVINHDYGYVSKIDKFDFIDGVFEACRYFISLGYEIIIITNQSGIGRGYYSENDFSILTNWMIKEFNKNDIKILKVYHCPHTPSDNCACRKPNPLMINQAVEEFNINLDSSWLIGDNISDINTAINSKIKNYILIDSKKNNQKDYMIVDNLIDTINIIKN</sequence>
<feature type="site" description="Stabilizes the phosphoryl group" evidence="9">
    <location>
        <position position="105"/>
    </location>
</feature>
<dbReference type="PANTHER" id="PTHR42891">
    <property type="entry name" value="D-GLYCERO-BETA-D-MANNO-HEPTOSE-1,7-BISPHOSPHATE 7-PHOSPHATASE"/>
    <property type="match status" value="1"/>
</dbReference>
<feature type="binding site" evidence="10">
    <location>
        <position position="12"/>
    </location>
    <ligand>
        <name>Mg(2+)</name>
        <dbReference type="ChEBI" id="CHEBI:18420"/>
    </ligand>
</feature>
<dbReference type="GO" id="GO:0005737">
    <property type="term" value="C:cytoplasm"/>
    <property type="evidence" value="ECO:0007669"/>
    <property type="project" value="UniProtKB-SubCell"/>
</dbReference>
<dbReference type="CDD" id="cd07503">
    <property type="entry name" value="HAD_HisB-N"/>
    <property type="match status" value="1"/>
</dbReference>
<dbReference type="NCBIfam" id="NF006506">
    <property type="entry name" value="PRK08942.1"/>
    <property type="match status" value="1"/>
</dbReference>
<evidence type="ECO:0000256" key="7">
    <source>
        <dbReference type="PIRNR" id="PIRNR004682"/>
    </source>
</evidence>
<feature type="active site" description="Nucleophile" evidence="8">
    <location>
        <position position="12"/>
    </location>
</feature>
<dbReference type="Pfam" id="PF13242">
    <property type="entry name" value="Hydrolase_like"/>
    <property type="match status" value="1"/>
</dbReference>
<dbReference type="InterPro" id="IPR036412">
    <property type="entry name" value="HAD-like_sf"/>
</dbReference>
<dbReference type="NCBIfam" id="TIGR00213">
    <property type="entry name" value="GmhB_yaeD"/>
    <property type="match status" value="1"/>
</dbReference>
<dbReference type="InterPro" id="IPR006549">
    <property type="entry name" value="HAD-SF_hydro_IIIA"/>
</dbReference>
<protein>
    <recommendedName>
        <fullName evidence="6 7">D,D-heptose 1,7-bisphosphate phosphatase</fullName>
        <ecNumber evidence="7">3.1.3.-</ecNumber>
    </recommendedName>
</protein>
<evidence type="ECO:0000256" key="4">
    <source>
        <dbReference type="ARBA" id="ARBA00022801"/>
    </source>
</evidence>
<evidence type="ECO:0000256" key="5">
    <source>
        <dbReference type="ARBA" id="ARBA00023277"/>
    </source>
</evidence>
<feature type="binding site" evidence="10">
    <location>
        <position position="103"/>
    </location>
    <ligand>
        <name>Zn(2+)</name>
        <dbReference type="ChEBI" id="CHEBI:29105"/>
    </ligand>
</feature>
<name>A0A363D5W0_9BACT</name>
<dbReference type="SUPFAM" id="SSF56784">
    <property type="entry name" value="HAD-like"/>
    <property type="match status" value="1"/>
</dbReference>
<dbReference type="Proteomes" id="UP000251135">
    <property type="component" value="Unassembled WGS sequence"/>
</dbReference>
<feature type="binding site" evidence="10">
    <location>
        <position position="101"/>
    </location>
    <ligand>
        <name>Zn(2+)</name>
        <dbReference type="ChEBI" id="CHEBI:29105"/>
    </ligand>
</feature>
<evidence type="ECO:0000256" key="10">
    <source>
        <dbReference type="PIRSR" id="PIRSR004682-4"/>
    </source>
</evidence>
<dbReference type="Gene3D" id="3.40.50.1000">
    <property type="entry name" value="HAD superfamily/HAD-like"/>
    <property type="match status" value="1"/>
</dbReference>
<evidence type="ECO:0000256" key="1">
    <source>
        <dbReference type="ARBA" id="ARBA00004496"/>
    </source>
</evidence>
<evidence type="ECO:0000256" key="8">
    <source>
        <dbReference type="PIRSR" id="PIRSR004682-1"/>
    </source>
</evidence>
<dbReference type="InterPro" id="IPR023214">
    <property type="entry name" value="HAD_sf"/>
</dbReference>
<gene>
    <name evidence="11" type="ORF">B0174_00975</name>
</gene>
<feature type="site" description="Contributes to substrate recognition" evidence="9">
    <location>
        <position position="104"/>
    </location>
</feature>
<evidence type="ECO:0000256" key="2">
    <source>
        <dbReference type="ARBA" id="ARBA00022490"/>
    </source>
</evidence>
<reference evidence="11 12" key="1">
    <citation type="submission" date="2017-02" db="EMBL/GenBank/DDBJ databases">
        <title>Arcobacter caeni sp. nov, a new Arcobacter species isolated from reclaimed water.</title>
        <authorList>
            <person name="Figueras M.J."/>
            <person name="Perez-Cataluna A."/>
            <person name="Salas-Masso N."/>
        </authorList>
    </citation>
    <scope>NUCLEOTIDE SEQUENCE [LARGE SCALE GENOMIC DNA]</scope>
    <source>
        <strain evidence="11 12">RW17-10</strain>
    </source>
</reference>
<dbReference type="NCBIfam" id="TIGR01656">
    <property type="entry name" value="Histidinol-ppas"/>
    <property type="match status" value="1"/>
</dbReference>
<dbReference type="EMBL" id="MUXE01000001">
    <property type="protein sequence ID" value="PUE66726.1"/>
    <property type="molecule type" value="Genomic_DNA"/>
</dbReference>
<feature type="site" description="Stabilizes the phosphoryl group" evidence="9">
    <location>
        <position position="54"/>
    </location>
</feature>
<dbReference type="GO" id="GO:0046872">
    <property type="term" value="F:metal ion binding"/>
    <property type="evidence" value="ECO:0007669"/>
    <property type="project" value="UniProtKB-KW"/>
</dbReference>
<evidence type="ECO:0000256" key="9">
    <source>
        <dbReference type="PIRSR" id="PIRSR004682-3"/>
    </source>
</evidence>
<dbReference type="GO" id="GO:0005975">
    <property type="term" value="P:carbohydrate metabolic process"/>
    <property type="evidence" value="ECO:0007669"/>
    <property type="project" value="InterPro"/>
</dbReference>
<comment type="cofactor">
    <cofactor evidence="10">
        <name>Zn(2+)</name>
        <dbReference type="ChEBI" id="CHEBI:29105"/>
    </cofactor>
</comment>
<evidence type="ECO:0000313" key="11">
    <source>
        <dbReference type="EMBL" id="PUE66726.1"/>
    </source>
</evidence>
<keyword evidence="5 7" id="KW-0119">Carbohydrate metabolism</keyword>
<dbReference type="AlphaFoldDB" id="A0A363D5W0"/>
<evidence type="ECO:0000256" key="6">
    <source>
        <dbReference type="ARBA" id="ARBA00031828"/>
    </source>
</evidence>
<feature type="binding site" evidence="10">
    <location>
        <position position="93"/>
    </location>
    <ligand>
        <name>Zn(2+)</name>
        <dbReference type="ChEBI" id="CHEBI:29105"/>
    </ligand>
</feature>
<dbReference type="OrthoDB" id="9814110at2"/>